<dbReference type="AlphaFoldDB" id="A0A382XMV8"/>
<name>A0A382XMV8_9ZZZZ</name>
<reference evidence="1" key="1">
    <citation type="submission" date="2018-05" db="EMBL/GenBank/DDBJ databases">
        <authorList>
            <person name="Lanie J.A."/>
            <person name="Ng W.-L."/>
            <person name="Kazmierczak K.M."/>
            <person name="Andrzejewski T.M."/>
            <person name="Davidsen T.M."/>
            <person name="Wayne K.J."/>
            <person name="Tettelin H."/>
            <person name="Glass J.I."/>
            <person name="Rusch D."/>
            <person name="Podicherti R."/>
            <person name="Tsui H.-C.T."/>
            <person name="Winkler M.E."/>
        </authorList>
    </citation>
    <scope>NUCLEOTIDE SEQUENCE</scope>
</reference>
<protein>
    <submittedName>
        <fullName evidence="1">Uncharacterized protein</fullName>
    </submittedName>
</protein>
<gene>
    <name evidence="1" type="ORF">METZ01_LOCUS425296</name>
</gene>
<evidence type="ECO:0000313" key="1">
    <source>
        <dbReference type="EMBL" id="SVD72442.1"/>
    </source>
</evidence>
<sequence length="52" mass="5703">MGITISFRRVNAAILSAYFQDIFRPWETRLGISIMQGASSLAAAEELKAEGN</sequence>
<proteinExistence type="predicted"/>
<dbReference type="EMBL" id="UINC01169080">
    <property type="protein sequence ID" value="SVD72442.1"/>
    <property type="molecule type" value="Genomic_DNA"/>
</dbReference>
<organism evidence="1">
    <name type="scientific">marine metagenome</name>
    <dbReference type="NCBI Taxonomy" id="408172"/>
    <lineage>
        <taxon>unclassified sequences</taxon>
        <taxon>metagenomes</taxon>
        <taxon>ecological metagenomes</taxon>
    </lineage>
</organism>
<accession>A0A382XMV8</accession>